<evidence type="ECO:0000313" key="2">
    <source>
        <dbReference type="EMBL" id="GED08139.1"/>
    </source>
</evidence>
<evidence type="ECO:0000256" key="1">
    <source>
        <dbReference type="SAM" id="MobiDB-lite"/>
    </source>
</evidence>
<dbReference type="Pfam" id="PF04328">
    <property type="entry name" value="Sel_put"/>
    <property type="match status" value="1"/>
</dbReference>
<dbReference type="AlphaFoldDB" id="A0A4Y4DS25"/>
<accession>A0A4Y4DS25</accession>
<comment type="caution">
    <text evidence="2">The sequence shown here is derived from an EMBL/GenBank/DDBJ whole genome shotgun (WGS) entry which is preliminary data.</text>
</comment>
<name>A0A4Y4DS25_CELCE</name>
<dbReference type="InterPro" id="IPR007423">
    <property type="entry name" value="Sel_put"/>
</dbReference>
<reference evidence="2 3" key="1">
    <citation type="submission" date="2019-06" db="EMBL/GenBank/DDBJ databases">
        <title>Whole genome shotgun sequence of Cellulosimicrobium cellulans NBRC 15516.</title>
        <authorList>
            <person name="Hosoyama A."/>
            <person name="Uohara A."/>
            <person name="Ohji S."/>
            <person name="Ichikawa N."/>
        </authorList>
    </citation>
    <scope>NUCLEOTIDE SEQUENCE [LARGE SCALE GENOMIC DNA]</scope>
    <source>
        <strain evidence="2 3">NBRC 15516</strain>
    </source>
</reference>
<evidence type="ECO:0008006" key="4">
    <source>
        <dbReference type="Google" id="ProtNLM"/>
    </source>
</evidence>
<sequence length="93" mass="9987">MGGAAAREASCRDGAPVTVPQGSQGPATTVRATVVAGLRAVRWYVRQVMGDDAYATYAAHQRAVHPGGVVMTEREFWRMRHAEQDANPGSRCC</sequence>
<protein>
    <recommendedName>
        <fullName evidence="4">YbdD/YjiX family protein</fullName>
    </recommendedName>
</protein>
<feature type="region of interest" description="Disordered" evidence="1">
    <location>
        <begin position="1"/>
        <end position="26"/>
    </location>
</feature>
<proteinExistence type="predicted"/>
<evidence type="ECO:0000313" key="3">
    <source>
        <dbReference type="Proteomes" id="UP000316659"/>
    </source>
</evidence>
<gene>
    <name evidence="2" type="ORF">CCE02nite_01380</name>
</gene>
<dbReference type="Proteomes" id="UP000316659">
    <property type="component" value="Unassembled WGS sequence"/>
</dbReference>
<dbReference type="EMBL" id="BJNZ01000001">
    <property type="protein sequence ID" value="GED08139.1"/>
    <property type="molecule type" value="Genomic_DNA"/>
</dbReference>
<organism evidence="2 3">
    <name type="scientific">Cellulosimicrobium cellulans</name>
    <name type="common">Arthrobacter luteus</name>
    <dbReference type="NCBI Taxonomy" id="1710"/>
    <lineage>
        <taxon>Bacteria</taxon>
        <taxon>Bacillati</taxon>
        <taxon>Actinomycetota</taxon>
        <taxon>Actinomycetes</taxon>
        <taxon>Micrococcales</taxon>
        <taxon>Promicromonosporaceae</taxon>
        <taxon>Cellulosimicrobium</taxon>
    </lineage>
</organism>